<evidence type="ECO:0000256" key="2">
    <source>
        <dbReference type="SAM" id="SignalP"/>
    </source>
</evidence>
<dbReference type="CDD" id="cd06257">
    <property type="entry name" value="DnaJ"/>
    <property type="match status" value="1"/>
</dbReference>
<evidence type="ECO:0000259" key="3">
    <source>
        <dbReference type="PROSITE" id="PS50076"/>
    </source>
</evidence>
<dbReference type="Gene3D" id="1.10.287.110">
    <property type="entry name" value="DnaJ domain"/>
    <property type="match status" value="1"/>
</dbReference>
<dbReference type="PRINTS" id="PR00625">
    <property type="entry name" value="JDOMAIN"/>
</dbReference>
<keyword evidence="2" id="KW-0732">Signal</keyword>
<keyword evidence="1" id="KW-0472">Membrane</keyword>
<dbReference type="Pfam" id="PF00226">
    <property type="entry name" value="DnaJ"/>
    <property type="match status" value="1"/>
</dbReference>
<dbReference type="InterPro" id="IPR001623">
    <property type="entry name" value="DnaJ_domain"/>
</dbReference>
<organism evidence="4 5">
    <name type="scientific">Durusdinium trenchii</name>
    <dbReference type="NCBI Taxonomy" id="1381693"/>
    <lineage>
        <taxon>Eukaryota</taxon>
        <taxon>Sar</taxon>
        <taxon>Alveolata</taxon>
        <taxon>Dinophyceae</taxon>
        <taxon>Suessiales</taxon>
        <taxon>Symbiodiniaceae</taxon>
        <taxon>Durusdinium</taxon>
    </lineage>
</organism>
<accession>A0ABP0M9G7</accession>
<feature type="domain" description="J" evidence="3">
    <location>
        <begin position="46"/>
        <end position="109"/>
    </location>
</feature>
<evidence type="ECO:0000313" key="5">
    <source>
        <dbReference type="Proteomes" id="UP001642484"/>
    </source>
</evidence>
<feature type="signal peptide" evidence="2">
    <location>
        <begin position="1"/>
        <end position="29"/>
    </location>
</feature>
<feature type="transmembrane region" description="Helical" evidence="1">
    <location>
        <begin position="133"/>
        <end position="156"/>
    </location>
</feature>
<dbReference type="SMART" id="SM00271">
    <property type="entry name" value="DnaJ"/>
    <property type="match status" value="1"/>
</dbReference>
<dbReference type="Proteomes" id="UP001642484">
    <property type="component" value="Unassembled WGS sequence"/>
</dbReference>
<name>A0ABP0M9G7_9DINO</name>
<evidence type="ECO:0000313" key="4">
    <source>
        <dbReference type="EMBL" id="CAK9048116.1"/>
    </source>
</evidence>
<protein>
    <recommendedName>
        <fullName evidence="3">J domain-containing protein</fullName>
    </recommendedName>
</protein>
<feature type="chain" id="PRO_5046572961" description="J domain-containing protein" evidence="2">
    <location>
        <begin position="30"/>
        <end position="175"/>
    </location>
</feature>
<comment type="caution">
    <text evidence="4">The sequence shown here is derived from an EMBL/GenBank/DDBJ whole genome shotgun (WGS) entry which is preliminary data.</text>
</comment>
<sequence length="175" mass="19473">MSPSRRLGPVVGLAFFATALLRILDRSASLSFAVENPLRLPKVPPTPWDLFGVPRGTDKAEIRKLFRKRVASEHPDVNPEDPEAGERFQELVAAYNSIMGDELLPDELNFVRVQMTKRYKKELEADQSVKNGIFYALLPGILTSVIGITFFTIDSLGMLDPETKQMLDAVKGKGI</sequence>
<keyword evidence="5" id="KW-1185">Reference proteome</keyword>
<dbReference type="SUPFAM" id="SSF46565">
    <property type="entry name" value="Chaperone J-domain"/>
    <property type="match status" value="1"/>
</dbReference>
<proteinExistence type="predicted"/>
<keyword evidence="1" id="KW-1133">Transmembrane helix</keyword>
<gene>
    <name evidence="4" type="ORF">CCMP2556_LOCUS24810</name>
</gene>
<dbReference type="EMBL" id="CAXAMN010016435">
    <property type="protein sequence ID" value="CAK9048116.1"/>
    <property type="molecule type" value="Genomic_DNA"/>
</dbReference>
<reference evidence="4 5" key="1">
    <citation type="submission" date="2024-02" db="EMBL/GenBank/DDBJ databases">
        <authorList>
            <person name="Chen Y."/>
            <person name="Shah S."/>
            <person name="Dougan E. K."/>
            <person name="Thang M."/>
            <person name="Chan C."/>
        </authorList>
    </citation>
    <scope>NUCLEOTIDE SEQUENCE [LARGE SCALE GENOMIC DNA]</scope>
</reference>
<dbReference type="InterPro" id="IPR036869">
    <property type="entry name" value="J_dom_sf"/>
</dbReference>
<evidence type="ECO:0000256" key="1">
    <source>
        <dbReference type="SAM" id="Phobius"/>
    </source>
</evidence>
<dbReference type="PROSITE" id="PS50076">
    <property type="entry name" value="DNAJ_2"/>
    <property type="match status" value="1"/>
</dbReference>
<keyword evidence="1" id="KW-0812">Transmembrane</keyword>